<dbReference type="AlphaFoldDB" id="A0AA46AD34"/>
<proteinExistence type="predicted"/>
<reference evidence="1" key="1">
    <citation type="submission" date="2017-05" db="EMBL/GenBank/DDBJ databases">
        <authorList>
            <person name="Varghese N."/>
            <person name="Submissions S."/>
        </authorList>
    </citation>
    <scope>NUCLEOTIDE SEQUENCE</scope>
    <source>
        <strain evidence="1">DSM 45262</strain>
    </source>
</reference>
<name>A0AA46AD34_9BACL</name>
<evidence type="ECO:0000313" key="2">
    <source>
        <dbReference type="Proteomes" id="UP001157946"/>
    </source>
</evidence>
<dbReference type="EMBL" id="FXTU01000001">
    <property type="protein sequence ID" value="SMP02415.1"/>
    <property type="molecule type" value="Genomic_DNA"/>
</dbReference>
<gene>
    <name evidence="1" type="ORF">SAMN06265361_101340</name>
</gene>
<protein>
    <submittedName>
        <fullName evidence="1">Uncharacterized protein</fullName>
    </submittedName>
</protein>
<organism evidence="1 2">
    <name type="scientific">Laceyella tengchongensis</name>
    <dbReference type="NCBI Taxonomy" id="574699"/>
    <lineage>
        <taxon>Bacteria</taxon>
        <taxon>Bacillati</taxon>
        <taxon>Bacillota</taxon>
        <taxon>Bacilli</taxon>
        <taxon>Bacillales</taxon>
        <taxon>Thermoactinomycetaceae</taxon>
        <taxon>Laceyella</taxon>
    </lineage>
</organism>
<comment type="caution">
    <text evidence="1">The sequence shown here is derived from an EMBL/GenBank/DDBJ whole genome shotgun (WGS) entry which is preliminary data.</text>
</comment>
<sequence length="110" mass="12446">MFYSDNESKHAAVTNRQSFQLTKDGITEAVRRRIPIRVGIISMVEDQRVEQAKQMFIDLDVNENKIGYDNLRQVGRGVRDAQPVCGRWGVGGVTVRRSLALCFFQMEAVG</sequence>
<accession>A0AA46AD34</accession>
<evidence type="ECO:0000313" key="1">
    <source>
        <dbReference type="EMBL" id="SMP02415.1"/>
    </source>
</evidence>
<dbReference type="Proteomes" id="UP001157946">
    <property type="component" value="Unassembled WGS sequence"/>
</dbReference>
<dbReference type="RefSeq" id="WP_102991720.1">
    <property type="nucleotide sequence ID" value="NZ_FXTU01000001.1"/>
</dbReference>
<keyword evidence="2" id="KW-1185">Reference proteome</keyword>